<dbReference type="InterPro" id="IPR001940">
    <property type="entry name" value="Peptidase_S1C"/>
</dbReference>
<dbReference type="Pfam" id="PF13180">
    <property type="entry name" value="PDZ_2"/>
    <property type="match status" value="1"/>
</dbReference>
<gene>
    <name evidence="5" type="ORF">ACFQEV_01755</name>
</gene>
<dbReference type="Pfam" id="PF13365">
    <property type="entry name" value="Trypsin_2"/>
    <property type="match status" value="1"/>
</dbReference>
<keyword evidence="3 5" id="KW-0378">Hydrolase</keyword>
<name>A0ABD5TT85_9EURY</name>
<evidence type="ECO:0000259" key="4">
    <source>
        <dbReference type="SMART" id="SM00228"/>
    </source>
</evidence>
<reference evidence="5 6" key="1">
    <citation type="journal article" date="2019" name="Int. J. Syst. Evol. Microbiol.">
        <title>The Global Catalogue of Microorganisms (GCM) 10K type strain sequencing project: providing services to taxonomists for standard genome sequencing and annotation.</title>
        <authorList>
            <consortium name="The Broad Institute Genomics Platform"/>
            <consortium name="The Broad Institute Genome Sequencing Center for Infectious Disease"/>
            <person name="Wu L."/>
            <person name="Ma J."/>
        </authorList>
    </citation>
    <scope>NUCLEOTIDE SEQUENCE [LARGE SCALE GENOMIC DNA]</scope>
    <source>
        <strain evidence="5 6">YIM 94188</strain>
    </source>
</reference>
<dbReference type="SMART" id="SM00228">
    <property type="entry name" value="PDZ"/>
    <property type="match status" value="1"/>
</dbReference>
<dbReference type="InterPro" id="IPR043504">
    <property type="entry name" value="Peptidase_S1_PA_chymotrypsin"/>
</dbReference>
<dbReference type="InterPro" id="IPR051201">
    <property type="entry name" value="Chloro_Bact_Ser_Proteases"/>
</dbReference>
<dbReference type="PANTHER" id="PTHR43343:SF3">
    <property type="entry name" value="PROTEASE DO-LIKE 8, CHLOROPLASTIC"/>
    <property type="match status" value="1"/>
</dbReference>
<accession>A0ABD5TT85</accession>
<dbReference type="InterPro" id="IPR036034">
    <property type="entry name" value="PDZ_sf"/>
</dbReference>
<keyword evidence="6" id="KW-1185">Reference proteome</keyword>
<evidence type="ECO:0000313" key="5">
    <source>
        <dbReference type="EMBL" id="MFC6823734.1"/>
    </source>
</evidence>
<protein>
    <submittedName>
        <fullName evidence="5">S1C family serine protease</fullName>
        <ecNumber evidence="5">3.4.21.-</ecNumber>
    </submittedName>
</protein>
<evidence type="ECO:0000256" key="3">
    <source>
        <dbReference type="ARBA" id="ARBA00022801"/>
    </source>
</evidence>
<dbReference type="GO" id="GO:0008233">
    <property type="term" value="F:peptidase activity"/>
    <property type="evidence" value="ECO:0007669"/>
    <property type="project" value="UniProtKB-KW"/>
</dbReference>
<dbReference type="PRINTS" id="PR00834">
    <property type="entry name" value="PROTEASES2C"/>
</dbReference>
<dbReference type="AlphaFoldDB" id="A0ABD5TT85"/>
<comment type="similarity">
    <text evidence="1">Belongs to the peptidase S1C family.</text>
</comment>
<dbReference type="Gene3D" id="2.30.42.10">
    <property type="match status" value="1"/>
</dbReference>
<evidence type="ECO:0000313" key="6">
    <source>
        <dbReference type="Proteomes" id="UP001596408"/>
    </source>
</evidence>
<feature type="domain" description="PDZ" evidence="4">
    <location>
        <begin position="255"/>
        <end position="352"/>
    </location>
</feature>
<keyword evidence="2 5" id="KW-0645">Protease</keyword>
<organism evidence="5 6">
    <name type="scientific">Halopelagius fulvigenes</name>
    <dbReference type="NCBI Taxonomy" id="1198324"/>
    <lineage>
        <taxon>Archaea</taxon>
        <taxon>Methanobacteriati</taxon>
        <taxon>Methanobacteriota</taxon>
        <taxon>Stenosarchaea group</taxon>
        <taxon>Halobacteria</taxon>
        <taxon>Halobacteriales</taxon>
        <taxon>Haloferacaceae</taxon>
    </lineage>
</organism>
<dbReference type="SUPFAM" id="SSF50156">
    <property type="entry name" value="PDZ domain-like"/>
    <property type="match status" value="1"/>
</dbReference>
<dbReference type="Proteomes" id="UP001596408">
    <property type="component" value="Unassembled WGS sequence"/>
</dbReference>
<dbReference type="RefSeq" id="WP_379692192.1">
    <property type="nucleotide sequence ID" value="NZ_JBHSXH010000004.1"/>
</dbReference>
<dbReference type="EMBL" id="JBHSXH010000004">
    <property type="protein sequence ID" value="MFC6823734.1"/>
    <property type="molecule type" value="Genomic_DNA"/>
</dbReference>
<dbReference type="PANTHER" id="PTHR43343">
    <property type="entry name" value="PEPTIDASE S12"/>
    <property type="match status" value="1"/>
</dbReference>
<dbReference type="InterPro" id="IPR009003">
    <property type="entry name" value="Peptidase_S1_PA"/>
</dbReference>
<dbReference type="InterPro" id="IPR001478">
    <property type="entry name" value="PDZ"/>
</dbReference>
<dbReference type="Gene3D" id="2.40.10.10">
    <property type="entry name" value="Trypsin-like serine proteases"/>
    <property type="match status" value="2"/>
</dbReference>
<proteinExistence type="inferred from homology"/>
<dbReference type="GO" id="GO:0006508">
    <property type="term" value="P:proteolysis"/>
    <property type="evidence" value="ECO:0007669"/>
    <property type="project" value="UniProtKB-KW"/>
</dbReference>
<comment type="caution">
    <text evidence="5">The sequence shown here is derived from an EMBL/GenBank/DDBJ whole genome shotgun (WGS) entry which is preliminary data.</text>
</comment>
<sequence>MVLVNYRVVGVVLLLLTAGTGVAGASSVGTDGSTEENRLRQTGVQTQAQAQCDYTKVYNQTIDSVVAVRTESGLGSGFAYAVSENNSTSHVVTNAHVVGESNSVVVQFARGESKLGTVVGRDKRSDLAVVRVNETPAYVESLPVAESPPDRGARVAALGSPFGFEETITHGIVSGTNRSMPTTRGFAVPNVVQTDAPINPGNSGGPLVTCGGDVVGVNTAGISASRGENIGFAISASLIERVVPSLVRTGEYKYSYLGVAVTETTPPLASANGLNSTEGVYVTSTVPGTPAADTLRETREYRRVGGFTVPVGGDVIVAVDGRQIQSPEDLSSYLVTETQPGETVTLTVVRDGERRQVNVTLAERPEPRSG</sequence>
<dbReference type="SUPFAM" id="SSF50494">
    <property type="entry name" value="Trypsin-like serine proteases"/>
    <property type="match status" value="1"/>
</dbReference>
<evidence type="ECO:0000256" key="1">
    <source>
        <dbReference type="ARBA" id="ARBA00010541"/>
    </source>
</evidence>
<dbReference type="EC" id="3.4.21.-" evidence="5"/>
<evidence type="ECO:0000256" key="2">
    <source>
        <dbReference type="ARBA" id="ARBA00022670"/>
    </source>
</evidence>